<evidence type="ECO:0000313" key="2">
    <source>
        <dbReference type="EnsemblMetazoa" id="G1650.1:cds"/>
    </source>
</evidence>
<protein>
    <recommendedName>
        <fullName evidence="4">Required for excision 1-B domain-containing protein</fullName>
    </recommendedName>
</protein>
<evidence type="ECO:0000313" key="3">
    <source>
        <dbReference type="Proteomes" id="UP000005408"/>
    </source>
</evidence>
<dbReference type="Proteomes" id="UP000005408">
    <property type="component" value="Unassembled WGS sequence"/>
</dbReference>
<dbReference type="OMA" id="VQGLRAW"/>
<evidence type="ECO:0008006" key="4">
    <source>
        <dbReference type="Google" id="ProtNLM"/>
    </source>
</evidence>
<proteinExistence type="predicted"/>
<evidence type="ECO:0000256" key="1">
    <source>
        <dbReference type="SAM" id="MobiDB-lite"/>
    </source>
</evidence>
<name>A0A8W8J2V9_MAGGI</name>
<dbReference type="PANTHER" id="PTHR28309">
    <property type="entry name" value="REQUIRED FOR EXCISION 1-B DOMAIN-CONTAINING PROTEIN"/>
    <property type="match status" value="1"/>
</dbReference>
<keyword evidence="3" id="KW-1185">Reference proteome</keyword>
<accession>A0A8W8J2V9</accession>
<dbReference type="OrthoDB" id="434723at2759"/>
<feature type="region of interest" description="Disordered" evidence="1">
    <location>
        <begin position="154"/>
        <end position="176"/>
    </location>
</feature>
<sequence length="176" mass="20317">MSEEIMDGNHSLEGLPAKDLLKRFHILQGERVETYALFEEGFQAYLNGAPNYNFPMYRQLVHEITQTFTKISQDIILITKQLEDDHSLTTIATIVTGIQNNEKDKLEKTVKLQLARQNATDHPTDSNFKEEEADLKQSIKDVICAINEQMEELKFESEDLYSDETEEDKDDETADR</sequence>
<dbReference type="PANTHER" id="PTHR28309:SF1">
    <property type="entry name" value="REQUIRED FOR EXCISION 1-B DOMAIN-CONTAINING PROTEIN"/>
    <property type="match status" value="1"/>
</dbReference>
<feature type="compositionally biased region" description="Acidic residues" evidence="1">
    <location>
        <begin position="158"/>
        <end position="176"/>
    </location>
</feature>
<dbReference type="AlphaFoldDB" id="A0A8W8J2V9"/>
<dbReference type="EnsemblMetazoa" id="G1650.1">
    <property type="protein sequence ID" value="G1650.1:cds"/>
    <property type="gene ID" value="G1650"/>
</dbReference>
<dbReference type="Pfam" id="PF14966">
    <property type="entry name" value="DNA_repr_REX1B"/>
    <property type="match status" value="1"/>
</dbReference>
<organism evidence="2 3">
    <name type="scientific">Magallana gigas</name>
    <name type="common">Pacific oyster</name>
    <name type="synonym">Crassostrea gigas</name>
    <dbReference type="NCBI Taxonomy" id="29159"/>
    <lineage>
        <taxon>Eukaryota</taxon>
        <taxon>Metazoa</taxon>
        <taxon>Spiralia</taxon>
        <taxon>Lophotrochozoa</taxon>
        <taxon>Mollusca</taxon>
        <taxon>Bivalvia</taxon>
        <taxon>Autobranchia</taxon>
        <taxon>Pteriomorphia</taxon>
        <taxon>Ostreida</taxon>
        <taxon>Ostreoidea</taxon>
        <taxon>Ostreidae</taxon>
        <taxon>Magallana</taxon>
    </lineage>
</organism>
<reference evidence="2" key="1">
    <citation type="submission" date="2022-08" db="UniProtKB">
        <authorList>
            <consortium name="EnsemblMetazoa"/>
        </authorList>
    </citation>
    <scope>IDENTIFICATION</scope>
    <source>
        <strain evidence="2">05x7-T-G4-1.051#20</strain>
    </source>
</reference>
<dbReference type="InterPro" id="IPR039491">
    <property type="entry name" value="REX1-B"/>
</dbReference>